<keyword evidence="1" id="KW-0732">Signal</keyword>
<dbReference type="Pfam" id="PF20230">
    <property type="entry name" value="DUF6588"/>
    <property type="match status" value="1"/>
</dbReference>
<accession>A0A1I2UAE1</accession>
<keyword evidence="3" id="KW-1185">Reference proteome</keyword>
<feature type="chain" id="PRO_5011704581" description="Outer membrane protein beta-barrel domain-containing protein" evidence="1">
    <location>
        <begin position="24"/>
        <end position="345"/>
    </location>
</feature>
<evidence type="ECO:0000313" key="3">
    <source>
        <dbReference type="Proteomes" id="UP000199666"/>
    </source>
</evidence>
<dbReference type="EMBL" id="FOPP01000002">
    <property type="protein sequence ID" value="SFG74013.1"/>
    <property type="molecule type" value="Genomic_DNA"/>
</dbReference>
<organism evidence="2 3">
    <name type="scientific">Pedobacter insulae</name>
    <dbReference type="NCBI Taxonomy" id="414048"/>
    <lineage>
        <taxon>Bacteria</taxon>
        <taxon>Pseudomonadati</taxon>
        <taxon>Bacteroidota</taxon>
        <taxon>Sphingobacteriia</taxon>
        <taxon>Sphingobacteriales</taxon>
        <taxon>Sphingobacteriaceae</taxon>
        <taxon>Pedobacter</taxon>
    </lineage>
</organism>
<feature type="signal peptide" evidence="1">
    <location>
        <begin position="1"/>
        <end position="23"/>
    </location>
</feature>
<protein>
    <recommendedName>
        <fullName evidence="4">Outer membrane protein beta-barrel domain-containing protein</fullName>
    </recommendedName>
</protein>
<gene>
    <name evidence="2" type="ORF">SAMN04489864_10253</name>
</gene>
<proteinExistence type="predicted"/>
<evidence type="ECO:0000313" key="2">
    <source>
        <dbReference type="EMBL" id="SFG74013.1"/>
    </source>
</evidence>
<dbReference type="OrthoDB" id="9775382at2"/>
<evidence type="ECO:0000256" key="1">
    <source>
        <dbReference type="SAM" id="SignalP"/>
    </source>
</evidence>
<reference evidence="2 3" key="1">
    <citation type="submission" date="2016-10" db="EMBL/GenBank/DDBJ databases">
        <authorList>
            <person name="de Groot N.N."/>
        </authorList>
    </citation>
    <scope>NUCLEOTIDE SEQUENCE [LARGE SCALE GENOMIC DNA]</scope>
    <source>
        <strain evidence="2 3">DSM 18684</strain>
    </source>
</reference>
<dbReference type="InterPro" id="IPR046495">
    <property type="entry name" value="DUF6588"/>
</dbReference>
<dbReference type="Proteomes" id="UP000199666">
    <property type="component" value="Unassembled WGS sequence"/>
</dbReference>
<evidence type="ECO:0008006" key="4">
    <source>
        <dbReference type="Google" id="ProtNLM"/>
    </source>
</evidence>
<dbReference type="STRING" id="414048.SAMN04489864_10253"/>
<sequence>MKVKISASLKIFIFLLYPLSAFSQNDLGDLFQSGPNDAAKLVNAYINPLFKGLGVGLNSGWTNTAKTKKTLRFDLRITATAAFVPNSDKAYDVKTLGLENIRPVDPNRSIGPTAFGKDIEGPLMEIYNSSLPDPDPATFRLPEGTGLNFVPSPQVQLTVGLPKHIDVSLRLVPDIKIEDGKLNLFGAGAKFELLPLLMGKKYKATPVDLALAVGYTTLNFNIPLEIDNQPTADQVVDVKMKGYSAEAIVSKKLLFFTPFASIGIHRSSSKLNALGYYEFDVPVTPQTPTGKQTYKDPISLDQTDISGLKASLGFQLNLAFFKIFASYTQAKYSYGNIGIGFGTGK</sequence>
<dbReference type="RefSeq" id="WP_090992117.1">
    <property type="nucleotide sequence ID" value="NZ_FOPP01000002.1"/>
</dbReference>
<dbReference type="AlphaFoldDB" id="A0A1I2UAE1"/>
<name>A0A1I2UAE1_9SPHI</name>